<accession>A0A2U2B5V9</accession>
<proteinExistence type="predicted"/>
<evidence type="ECO:0000259" key="3">
    <source>
        <dbReference type="Pfam" id="PF16344"/>
    </source>
</evidence>
<reference evidence="4 5" key="1">
    <citation type="submission" date="2018-05" db="EMBL/GenBank/DDBJ databases">
        <title>Marinilabilia rubrum sp. nov., isolated from saltern sediment.</title>
        <authorList>
            <person name="Zhang R."/>
        </authorList>
    </citation>
    <scope>NUCLEOTIDE SEQUENCE [LARGE SCALE GENOMIC DNA]</scope>
    <source>
        <strain evidence="4 5">WTE16</strain>
    </source>
</reference>
<feature type="transmembrane region" description="Helical" evidence="1">
    <location>
        <begin position="81"/>
        <end position="104"/>
    </location>
</feature>
<dbReference type="PANTHER" id="PTHR30273">
    <property type="entry name" value="PERIPLASMIC SIGNAL SENSOR AND SIGMA FACTOR ACTIVATOR FECR-RELATED"/>
    <property type="match status" value="1"/>
</dbReference>
<evidence type="ECO:0000256" key="1">
    <source>
        <dbReference type="SAM" id="Phobius"/>
    </source>
</evidence>
<gene>
    <name evidence="4" type="ORF">DDZ16_15370</name>
</gene>
<dbReference type="Pfam" id="PF16344">
    <property type="entry name" value="FecR_C"/>
    <property type="match status" value="1"/>
</dbReference>
<keyword evidence="5" id="KW-1185">Reference proteome</keyword>
<dbReference type="InterPro" id="IPR032508">
    <property type="entry name" value="FecR_C"/>
</dbReference>
<keyword evidence="1" id="KW-1133">Transmembrane helix</keyword>
<dbReference type="GO" id="GO:0016989">
    <property type="term" value="F:sigma factor antagonist activity"/>
    <property type="evidence" value="ECO:0007669"/>
    <property type="project" value="TreeGrafter"/>
</dbReference>
<feature type="domain" description="FecR protein" evidence="2">
    <location>
        <begin position="123"/>
        <end position="214"/>
    </location>
</feature>
<dbReference type="Gene3D" id="3.55.50.30">
    <property type="match status" value="1"/>
</dbReference>
<evidence type="ECO:0000313" key="5">
    <source>
        <dbReference type="Proteomes" id="UP000244956"/>
    </source>
</evidence>
<feature type="domain" description="Protein FecR C-terminal" evidence="3">
    <location>
        <begin position="262"/>
        <end position="323"/>
    </location>
</feature>
<dbReference type="InterPro" id="IPR012373">
    <property type="entry name" value="Ferrdict_sens_TM"/>
</dbReference>
<keyword evidence="1" id="KW-0472">Membrane</keyword>
<organism evidence="4 5">
    <name type="scientific">Marinilabilia rubra</name>
    <dbReference type="NCBI Taxonomy" id="2162893"/>
    <lineage>
        <taxon>Bacteria</taxon>
        <taxon>Pseudomonadati</taxon>
        <taxon>Bacteroidota</taxon>
        <taxon>Bacteroidia</taxon>
        <taxon>Marinilabiliales</taxon>
        <taxon>Marinilabiliaceae</taxon>
        <taxon>Marinilabilia</taxon>
    </lineage>
</organism>
<dbReference type="EMBL" id="QEWP01000014">
    <property type="protein sequence ID" value="PWD98458.1"/>
    <property type="molecule type" value="Genomic_DNA"/>
</dbReference>
<dbReference type="OrthoDB" id="676789at2"/>
<dbReference type="RefSeq" id="WP_109265370.1">
    <property type="nucleotide sequence ID" value="NZ_QEWP01000014.1"/>
</dbReference>
<dbReference type="Pfam" id="PF04773">
    <property type="entry name" value="FecR"/>
    <property type="match status" value="1"/>
</dbReference>
<dbReference type="Gene3D" id="2.60.120.1440">
    <property type="match status" value="1"/>
</dbReference>
<evidence type="ECO:0000259" key="2">
    <source>
        <dbReference type="Pfam" id="PF04773"/>
    </source>
</evidence>
<keyword evidence="1" id="KW-0812">Transmembrane</keyword>
<dbReference type="Proteomes" id="UP000244956">
    <property type="component" value="Unassembled WGS sequence"/>
</dbReference>
<dbReference type="AlphaFoldDB" id="A0A2U2B5V9"/>
<evidence type="ECO:0000313" key="4">
    <source>
        <dbReference type="EMBL" id="PWD98458.1"/>
    </source>
</evidence>
<dbReference type="PANTHER" id="PTHR30273:SF2">
    <property type="entry name" value="PROTEIN FECR"/>
    <property type="match status" value="1"/>
</dbReference>
<dbReference type="InterPro" id="IPR006860">
    <property type="entry name" value="FecR"/>
</dbReference>
<comment type="caution">
    <text evidence="4">The sequence shown here is derived from an EMBL/GenBank/DDBJ whole genome shotgun (WGS) entry which is preliminary data.</text>
</comment>
<name>A0A2U2B5V9_9BACT</name>
<sequence>MKEILRKYIKGECTAAEFKEAVKALAGFSGQGELNDFMHKHWRDIQTEGFSGDKNRFSRVLDQIHHRINIEGPGPSLTRRLYAGFAKVAAILILPLMIVAGLFFSEYIGEKSIAMTTMSAPPGIQSIVDLPDGSKVWLNSESEITFPSSFQGVEKREVQLKGEGYFVVASNKTKPFIVSTETGLGVQVTGTEYNVSAYSNDPDVSVTLVEGSVQILDIKSDEQKVVSELKPGQVARLEKKSGAFNISGVENLAPYISWKEGKLVFINEPLTSVLRQMERKYNVKYQVEDEVLLDYRITGTFLNETLDEFLKLIATSSPIEYEVCRPEKGTDNIFEKRVVKLTSKK</sequence>
<protein>
    <submittedName>
        <fullName evidence="4">Anti-sigma factor</fullName>
    </submittedName>
</protein>